<organism evidence="2 3">
    <name type="scientific">Roseovarius lutimaris</name>
    <dbReference type="NCBI Taxonomy" id="1005928"/>
    <lineage>
        <taxon>Bacteria</taxon>
        <taxon>Pseudomonadati</taxon>
        <taxon>Pseudomonadota</taxon>
        <taxon>Alphaproteobacteria</taxon>
        <taxon>Rhodobacterales</taxon>
        <taxon>Roseobacteraceae</taxon>
        <taxon>Roseovarius</taxon>
    </lineage>
</organism>
<protein>
    <recommendedName>
        <fullName evidence="4">Porin</fullName>
    </recommendedName>
</protein>
<feature type="signal peptide" evidence="1">
    <location>
        <begin position="1"/>
        <end position="21"/>
    </location>
</feature>
<gene>
    <name evidence="2" type="ORF">SAMN04487859_1487</name>
</gene>
<name>A0A1I5H138_9RHOB</name>
<dbReference type="SUPFAM" id="SSF56935">
    <property type="entry name" value="Porins"/>
    <property type="match status" value="1"/>
</dbReference>
<feature type="chain" id="PRO_5011733838" description="Porin" evidence="1">
    <location>
        <begin position="22"/>
        <end position="353"/>
    </location>
</feature>
<keyword evidence="1" id="KW-0732">Signal</keyword>
<sequence length="353" mass="37646">MQKTLISSAAIVALMSGAAVAQDAYEITGEDVLEQAEEANTGFSAEFSIEVENDYIFDSDDKAAELNDTFPTIEAALSYGFTPNVSLNTSLVLEPIIDAVNDRFFEDLGLYAEEVYLYTNLGPVAAVLGKFNPSFGTAWDAAPGIYGVDFAEDYEITEKLGGTLIVPFTAAGGEHELAVSLFTADRTFLSDSLGEERGKLRRRDGGVSNTNSPESINVALTGEISGTNYNLGVQSQQAGRGDAKDQVGGVFGLTRDFGGFELLGEVAYFDHYDGTRNSATYATLGGSVPITDRLSLSSVYSHRDIEGGTADHLATATAEFQLMDGLTLAAAYRYGDEGGDQSHTFGTLVAYEF</sequence>
<accession>A0A1I5H138</accession>
<dbReference type="RefSeq" id="WP_092842432.1">
    <property type="nucleotide sequence ID" value="NZ_FOVP01000048.1"/>
</dbReference>
<keyword evidence="3" id="KW-1185">Reference proteome</keyword>
<dbReference type="AlphaFoldDB" id="A0A1I5H138"/>
<dbReference type="EMBL" id="FOVP01000048">
    <property type="protein sequence ID" value="SFO42008.1"/>
    <property type="molecule type" value="Genomic_DNA"/>
</dbReference>
<dbReference type="STRING" id="1005928.SAMN04487859_1487"/>
<dbReference type="Proteomes" id="UP000198599">
    <property type="component" value="Unassembled WGS sequence"/>
</dbReference>
<evidence type="ECO:0000256" key="1">
    <source>
        <dbReference type="SAM" id="SignalP"/>
    </source>
</evidence>
<evidence type="ECO:0008006" key="4">
    <source>
        <dbReference type="Google" id="ProtNLM"/>
    </source>
</evidence>
<dbReference type="OrthoDB" id="7801464at2"/>
<evidence type="ECO:0000313" key="2">
    <source>
        <dbReference type="EMBL" id="SFO42008.1"/>
    </source>
</evidence>
<reference evidence="3" key="1">
    <citation type="submission" date="2016-10" db="EMBL/GenBank/DDBJ databases">
        <authorList>
            <person name="Varghese N."/>
            <person name="Submissions S."/>
        </authorList>
    </citation>
    <scope>NUCLEOTIDE SEQUENCE [LARGE SCALE GENOMIC DNA]</scope>
    <source>
        <strain evidence="3">DSM 28463</strain>
    </source>
</reference>
<evidence type="ECO:0000313" key="3">
    <source>
        <dbReference type="Proteomes" id="UP000198599"/>
    </source>
</evidence>
<proteinExistence type="predicted"/>